<dbReference type="Pfam" id="PF00743">
    <property type="entry name" value="FMO-like"/>
    <property type="match status" value="1"/>
</dbReference>
<dbReference type="EC" id="1.-.-.-" evidence="10"/>
<keyword evidence="7 10" id="KW-0560">Oxidoreductase</keyword>
<evidence type="ECO:0000256" key="3">
    <source>
        <dbReference type="ARBA" id="ARBA00009183"/>
    </source>
</evidence>
<evidence type="ECO:0000256" key="10">
    <source>
        <dbReference type="RuleBase" id="RU361177"/>
    </source>
</evidence>
<proteinExistence type="inferred from homology"/>
<keyword evidence="5 10" id="KW-0274">FAD</keyword>
<evidence type="ECO:0000256" key="4">
    <source>
        <dbReference type="ARBA" id="ARBA00022630"/>
    </source>
</evidence>
<reference evidence="11" key="1">
    <citation type="submission" date="2020-03" db="EMBL/GenBank/DDBJ databases">
        <title>A high-quality chromosome-level genome assembly of a woody plant with both climbing and erect habits, Rhamnella rubrinervis.</title>
        <authorList>
            <person name="Lu Z."/>
            <person name="Yang Y."/>
            <person name="Zhu X."/>
            <person name="Sun Y."/>
        </authorList>
    </citation>
    <scope>NUCLEOTIDE SEQUENCE</scope>
    <source>
        <strain evidence="11">BYM</strain>
        <tissue evidence="11">Leaf</tissue>
    </source>
</reference>
<dbReference type="EMBL" id="VOIH02000010">
    <property type="protein sequence ID" value="KAF3436382.1"/>
    <property type="molecule type" value="Genomic_DNA"/>
</dbReference>
<dbReference type="InterPro" id="IPR050982">
    <property type="entry name" value="Auxin_biosynth/cation_transpt"/>
</dbReference>
<comment type="catalytic activity">
    <reaction evidence="9">
        <text>indole-3-pyruvate + NADPH + O2 + H(+) = (indol-3-yl)acetate + CO2 + NADP(+) + H2O</text>
        <dbReference type="Rhea" id="RHEA:34331"/>
        <dbReference type="ChEBI" id="CHEBI:15377"/>
        <dbReference type="ChEBI" id="CHEBI:15378"/>
        <dbReference type="ChEBI" id="CHEBI:15379"/>
        <dbReference type="ChEBI" id="CHEBI:16526"/>
        <dbReference type="ChEBI" id="CHEBI:17640"/>
        <dbReference type="ChEBI" id="CHEBI:30854"/>
        <dbReference type="ChEBI" id="CHEBI:57783"/>
        <dbReference type="ChEBI" id="CHEBI:58349"/>
        <dbReference type="EC" id="1.14.13.168"/>
    </reaction>
</comment>
<gene>
    <name evidence="11" type="ORF">FNV43_RR23474</name>
</gene>
<dbReference type="GO" id="GO:0103075">
    <property type="term" value="F:indole-3-pyruvate monooxygenase activity"/>
    <property type="evidence" value="ECO:0007669"/>
    <property type="project" value="UniProtKB-EC"/>
</dbReference>
<accession>A0A8K0DS28</accession>
<dbReference type="Proteomes" id="UP000796880">
    <property type="component" value="Unassembled WGS sequence"/>
</dbReference>
<dbReference type="PIRSF" id="PIRSF000332">
    <property type="entry name" value="FMO"/>
    <property type="match status" value="1"/>
</dbReference>
<dbReference type="PANTHER" id="PTHR43539">
    <property type="entry name" value="FLAVIN-BINDING MONOOXYGENASE-LIKE PROTEIN (AFU_ORTHOLOGUE AFUA_4G09220)"/>
    <property type="match status" value="1"/>
</dbReference>
<evidence type="ECO:0000256" key="5">
    <source>
        <dbReference type="ARBA" id="ARBA00022827"/>
    </source>
</evidence>
<dbReference type="GO" id="GO:0009851">
    <property type="term" value="P:auxin biosynthetic process"/>
    <property type="evidence" value="ECO:0007669"/>
    <property type="project" value="UniProtKB-KW"/>
</dbReference>
<evidence type="ECO:0000313" key="12">
    <source>
        <dbReference type="Proteomes" id="UP000796880"/>
    </source>
</evidence>
<dbReference type="InterPro" id="IPR036188">
    <property type="entry name" value="FAD/NAD-bd_sf"/>
</dbReference>
<keyword evidence="10" id="KW-0503">Monooxygenase</keyword>
<evidence type="ECO:0000256" key="8">
    <source>
        <dbReference type="ARBA" id="ARBA00023070"/>
    </source>
</evidence>
<evidence type="ECO:0000256" key="6">
    <source>
        <dbReference type="ARBA" id="ARBA00022857"/>
    </source>
</evidence>
<name>A0A8K0DS28_9ROSA</name>
<sequence>MHEQLVITVGAGPSGLAAAGCLSHFSIPYLLLEREDCSASLWRKYTYERLHLHLRKEVCELPHVPFPAEFPTYVPRNQFIQYMDDYAAHFKISALYNRAVEYASYDERSKKWKVRARKINGGSDDEVEEYLARFLVVGTGETQEPFTPDIEGLDSFNGDVLHSTQYKSGKDFKDKRALVVGAGNSGMEIALDLANHAAKTSIIIRSPVHILTREIMYWTSVMLKYLPFSTVDSIAVLLSKLVFGDLTKYGIRRPPEGPFSTKIKHNQYPILDLGTCSKIKNGDIQVLPEAIERIEGNDVLLKNGRWYQFDVIVFCTGFRRSTNLWLKDDYLLNEDGFAKPSYPNHWKGKNGLYCVGLSGRGLYGAKFDALNVANDIKSLL</sequence>
<keyword evidence="8" id="KW-0073">Auxin biosynthesis</keyword>
<evidence type="ECO:0000256" key="1">
    <source>
        <dbReference type="ARBA" id="ARBA00001974"/>
    </source>
</evidence>
<keyword evidence="6" id="KW-0521">NADP</keyword>
<dbReference type="PRINTS" id="PR00368">
    <property type="entry name" value="FADPNR"/>
</dbReference>
<dbReference type="SUPFAM" id="SSF51905">
    <property type="entry name" value="FAD/NAD(P)-binding domain"/>
    <property type="match status" value="2"/>
</dbReference>
<comment type="caution">
    <text evidence="11">The sequence shown here is derived from an EMBL/GenBank/DDBJ whole genome shotgun (WGS) entry which is preliminary data.</text>
</comment>
<comment type="pathway">
    <text evidence="2">Plant hormone metabolism; auxin biosynthesis.</text>
</comment>
<dbReference type="OrthoDB" id="66881at2759"/>
<evidence type="ECO:0000256" key="2">
    <source>
        <dbReference type="ARBA" id="ARBA00004814"/>
    </source>
</evidence>
<dbReference type="GO" id="GO:0050661">
    <property type="term" value="F:NADP binding"/>
    <property type="evidence" value="ECO:0007669"/>
    <property type="project" value="InterPro"/>
</dbReference>
<keyword evidence="4 10" id="KW-0285">Flavoprotein</keyword>
<evidence type="ECO:0000256" key="9">
    <source>
        <dbReference type="ARBA" id="ARBA00047707"/>
    </source>
</evidence>
<dbReference type="PANTHER" id="PTHR43539:SF42">
    <property type="entry name" value="OS01G0273800 PROTEIN"/>
    <property type="match status" value="1"/>
</dbReference>
<dbReference type="Gene3D" id="3.50.50.60">
    <property type="entry name" value="FAD/NAD(P)-binding domain"/>
    <property type="match status" value="1"/>
</dbReference>
<evidence type="ECO:0000256" key="7">
    <source>
        <dbReference type="ARBA" id="ARBA00023002"/>
    </source>
</evidence>
<comment type="cofactor">
    <cofactor evidence="1 10">
        <name>FAD</name>
        <dbReference type="ChEBI" id="CHEBI:57692"/>
    </cofactor>
</comment>
<comment type="similarity">
    <text evidence="3 10">Belongs to the FMO family.</text>
</comment>
<dbReference type="InterPro" id="IPR020946">
    <property type="entry name" value="Flavin_mOase-like"/>
</dbReference>
<dbReference type="GO" id="GO:0050660">
    <property type="term" value="F:flavin adenine dinucleotide binding"/>
    <property type="evidence" value="ECO:0007669"/>
    <property type="project" value="InterPro"/>
</dbReference>
<keyword evidence="12" id="KW-1185">Reference proteome</keyword>
<dbReference type="InterPro" id="IPR000960">
    <property type="entry name" value="Flavin_mOase"/>
</dbReference>
<dbReference type="GO" id="GO:0004499">
    <property type="term" value="F:N,N-dimethylaniline monooxygenase activity"/>
    <property type="evidence" value="ECO:0007669"/>
    <property type="project" value="InterPro"/>
</dbReference>
<organism evidence="11 12">
    <name type="scientific">Rhamnella rubrinervis</name>
    <dbReference type="NCBI Taxonomy" id="2594499"/>
    <lineage>
        <taxon>Eukaryota</taxon>
        <taxon>Viridiplantae</taxon>
        <taxon>Streptophyta</taxon>
        <taxon>Embryophyta</taxon>
        <taxon>Tracheophyta</taxon>
        <taxon>Spermatophyta</taxon>
        <taxon>Magnoliopsida</taxon>
        <taxon>eudicotyledons</taxon>
        <taxon>Gunneridae</taxon>
        <taxon>Pentapetalae</taxon>
        <taxon>rosids</taxon>
        <taxon>fabids</taxon>
        <taxon>Rosales</taxon>
        <taxon>Rhamnaceae</taxon>
        <taxon>rhamnoid group</taxon>
        <taxon>Rhamneae</taxon>
        <taxon>Rhamnella</taxon>
    </lineage>
</organism>
<protein>
    <recommendedName>
        <fullName evidence="10">Flavin-containing monooxygenase</fullName>
        <ecNumber evidence="10">1.-.-.-</ecNumber>
    </recommendedName>
</protein>
<dbReference type="AlphaFoldDB" id="A0A8K0DS28"/>
<dbReference type="PRINTS" id="PR00469">
    <property type="entry name" value="PNDRDTASEII"/>
</dbReference>
<evidence type="ECO:0000313" key="11">
    <source>
        <dbReference type="EMBL" id="KAF3436382.1"/>
    </source>
</evidence>